<feature type="region of interest" description="Disordered" evidence="1">
    <location>
        <begin position="1"/>
        <end position="38"/>
    </location>
</feature>
<gene>
    <name evidence="2" type="ORF">FHR86_002228</name>
</gene>
<protein>
    <submittedName>
        <fullName evidence="2">Uncharacterized protein</fullName>
    </submittedName>
</protein>
<reference evidence="2 3" key="1">
    <citation type="submission" date="2020-03" db="EMBL/GenBank/DDBJ databases">
        <title>Genomic Encyclopedia of Type Strains, Phase III (KMG-III): the genomes of soil and plant-associated and newly described type strains.</title>
        <authorList>
            <person name="Whitman W."/>
        </authorList>
    </citation>
    <scope>NUCLEOTIDE SEQUENCE [LARGE SCALE GENOMIC DNA]</scope>
    <source>
        <strain evidence="2 3">CECT 4207</strain>
    </source>
</reference>
<accession>A0ABX0TL90</accession>
<dbReference type="EMBL" id="JAAOZD010000004">
    <property type="protein sequence ID" value="NIJ01896.1"/>
    <property type="molecule type" value="Genomic_DNA"/>
</dbReference>
<evidence type="ECO:0000313" key="2">
    <source>
        <dbReference type="EMBL" id="NIJ01896.1"/>
    </source>
</evidence>
<dbReference type="Proteomes" id="UP000802392">
    <property type="component" value="Unassembled WGS sequence"/>
</dbReference>
<organism evidence="2 3">
    <name type="scientific">Paenarthrobacter ilicis</name>
    <dbReference type="NCBI Taxonomy" id="43665"/>
    <lineage>
        <taxon>Bacteria</taxon>
        <taxon>Bacillati</taxon>
        <taxon>Actinomycetota</taxon>
        <taxon>Actinomycetes</taxon>
        <taxon>Micrococcales</taxon>
        <taxon>Micrococcaceae</taxon>
        <taxon>Paenarthrobacter</taxon>
    </lineage>
</organism>
<keyword evidence="3" id="KW-1185">Reference proteome</keyword>
<comment type="caution">
    <text evidence="2">The sequence shown here is derived from an EMBL/GenBank/DDBJ whole genome shotgun (WGS) entry which is preliminary data.</text>
</comment>
<feature type="compositionally biased region" description="Basic and acidic residues" evidence="1">
    <location>
        <begin position="10"/>
        <end position="22"/>
    </location>
</feature>
<sequence>MQTTDSGDFFYKDAKSRGKVPDPVHIGHQRGGVDSISG</sequence>
<evidence type="ECO:0000313" key="3">
    <source>
        <dbReference type="Proteomes" id="UP000802392"/>
    </source>
</evidence>
<proteinExistence type="predicted"/>
<evidence type="ECO:0000256" key="1">
    <source>
        <dbReference type="SAM" id="MobiDB-lite"/>
    </source>
</evidence>
<name>A0ABX0TL90_9MICC</name>